<evidence type="ECO:0000256" key="14">
    <source>
        <dbReference type="SAM" id="MobiDB-lite"/>
    </source>
</evidence>
<dbReference type="PANTHER" id="PTHR32552">
    <property type="entry name" value="FERRICHROME IRON RECEPTOR-RELATED"/>
    <property type="match status" value="1"/>
</dbReference>
<evidence type="ECO:0000256" key="15">
    <source>
        <dbReference type="SAM" id="SignalP"/>
    </source>
</evidence>
<dbReference type="EMBL" id="CTRP01000003">
    <property type="protein sequence ID" value="CQR70265.1"/>
    <property type="molecule type" value="Genomic_DNA"/>
</dbReference>
<dbReference type="Proteomes" id="UP000049855">
    <property type="component" value="Unassembled WGS sequence"/>
</dbReference>
<evidence type="ECO:0000256" key="10">
    <source>
        <dbReference type="ARBA" id="ARBA00023136"/>
    </source>
</evidence>
<evidence type="ECO:0000256" key="13">
    <source>
        <dbReference type="RuleBase" id="RU003357"/>
    </source>
</evidence>
<keyword evidence="5 12" id="KW-0812">Transmembrane</keyword>
<dbReference type="InterPro" id="IPR037066">
    <property type="entry name" value="Plug_dom_sf"/>
</dbReference>
<keyword evidence="6 15" id="KW-0732">Signal</keyword>
<dbReference type="GO" id="GO:0015344">
    <property type="term" value="F:siderophore uptake transmembrane transporter activity"/>
    <property type="evidence" value="ECO:0007669"/>
    <property type="project" value="TreeGrafter"/>
</dbReference>
<gene>
    <name evidence="18" type="ORF">SpAn4DRAFT_1234</name>
</gene>
<feature type="signal peptide" evidence="15">
    <location>
        <begin position="1"/>
        <end position="28"/>
    </location>
</feature>
<feature type="chain" id="PRO_5006710509" evidence="15">
    <location>
        <begin position="29"/>
        <end position="767"/>
    </location>
</feature>
<protein>
    <submittedName>
        <fullName evidence="18">Ferrichrome-iron receptor</fullName>
    </submittedName>
</protein>
<keyword evidence="3 12" id="KW-1134">Transmembrane beta strand</keyword>
<feature type="region of interest" description="Disordered" evidence="14">
    <location>
        <begin position="38"/>
        <end position="66"/>
    </location>
</feature>
<dbReference type="InterPro" id="IPR036942">
    <property type="entry name" value="Beta-barrel_TonB_sf"/>
</dbReference>
<evidence type="ECO:0000256" key="12">
    <source>
        <dbReference type="PROSITE-ProRule" id="PRU01360"/>
    </source>
</evidence>
<dbReference type="PROSITE" id="PS52016">
    <property type="entry name" value="TONB_DEPENDENT_REC_3"/>
    <property type="match status" value="1"/>
</dbReference>
<dbReference type="AlphaFoldDB" id="A0A0U1KSM3"/>
<evidence type="ECO:0000256" key="8">
    <source>
        <dbReference type="ARBA" id="ARBA00023065"/>
    </source>
</evidence>
<name>A0A0U1KSM3_9FIRM</name>
<evidence type="ECO:0000259" key="16">
    <source>
        <dbReference type="Pfam" id="PF00593"/>
    </source>
</evidence>
<evidence type="ECO:0000256" key="7">
    <source>
        <dbReference type="ARBA" id="ARBA00023004"/>
    </source>
</evidence>
<evidence type="ECO:0000259" key="17">
    <source>
        <dbReference type="Pfam" id="PF07715"/>
    </source>
</evidence>
<evidence type="ECO:0000256" key="3">
    <source>
        <dbReference type="ARBA" id="ARBA00022452"/>
    </source>
</evidence>
<comment type="similarity">
    <text evidence="12 13">Belongs to the TonB-dependent receptor family.</text>
</comment>
<evidence type="ECO:0000256" key="11">
    <source>
        <dbReference type="ARBA" id="ARBA00023237"/>
    </source>
</evidence>
<keyword evidence="19" id="KW-1185">Reference proteome</keyword>
<evidence type="ECO:0000256" key="6">
    <source>
        <dbReference type="ARBA" id="ARBA00022729"/>
    </source>
</evidence>
<keyword evidence="2 12" id="KW-0813">Transport</keyword>
<dbReference type="Gene3D" id="2.170.130.10">
    <property type="entry name" value="TonB-dependent receptor, plug domain"/>
    <property type="match status" value="1"/>
</dbReference>
<evidence type="ECO:0000256" key="5">
    <source>
        <dbReference type="ARBA" id="ARBA00022692"/>
    </source>
</evidence>
<organism evidence="18 19">
    <name type="scientific">Sporomusa ovata</name>
    <dbReference type="NCBI Taxonomy" id="2378"/>
    <lineage>
        <taxon>Bacteria</taxon>
        <taxon>Bacillati</taxon>
        <taxon>Bacillota</taxon>
        <taxon>Negativicutes</taxon>
        <taxon>Selenomonadales</taxon>
        <taxon>Sporomusaceae</taxon>
        <taxon>Sporomusa</taxon>
    </lineage>
</organism>
<dbReference type="Pfam" id="PF07715">
    <property type="entry name" value="Plug"/>
    <property type="match status" value="1"/>
</dbReference>
<keyword evidence="4" id="KW-0410">Iron transport</keyword>
<keyword evidence="9 13" id="KW-0798">TonB box</keyword>
<dbReference type="PROSITE" id="PS51257">
    <property type="entry name" value="PROKAR_LIPOPROTEIN"/>
    <property type="match status" value="1"/>
</dbReference>
<comment type="subcellular location">
    <subcellularLocation>
        <location evidence="1 12">Cell outer membrane</location>
        <topology evidence="1 12">Multi-pass membrane protein</topology>
    </subcellularLocation>
</comment>
<keyword evidence="8" id="KW-0406">Ion transport</keyword>
<feature type="compositionally biased region" description="Low complexity" evidence="14">
    <location>
        <begin position="38"/>
        <end position="63"/>
    </location>
</feature>
<keyword evidence="7" id="KW-0408">Iron</keyword>
<keyword evidence="11 12" id="KW-0998">Cell outer membrane</keyword>
<dbReference type="Pfam" id="PF00593">
    <property type="entry name" value="TonB_dep_Rec_b-barrel"/>
    <property type="match status" value="1"/>
</dbReference>
<dbReference type="Gene3D" id="2.40.170.20">
    <property type="entry name" value="TonB-dependent receptor, beta-barrel domain"/>
    <property type="match status" value="1"/>
</dbReference>
<reference evidence="19" key="1">
    <citation type="submission" date="2015-03" db="EMBL/GenBank/DDBJ databases">
        <authorList>
            <person name="Nijsse Bart"/>
        </authorList>
    </citation>
    <scope>NUCLEOTIDE SEQUENCE [LARGE SCALE GENOMIC DNA]</scope>
</reference>
<evidence type="ECO:0000313" key="18">
    <source>
        <dbReference type="EMBL" id="CQR70265.1"/>
    </source>
</evidence>
<feature type="domain" description="TonB-dependent receptor plug" evidence="17">
    <location>
        <begin position="126"/>
        <end position="226"/>
    </location>
</feature>
<dbReference type="CDD" id="cd01347">
    <property type="entry name" value="ligand_gated_channel"/>
    <property type="match status" value="1"/>
</dbReference>
<dbReference type="InterPro" id="IPR012910">
    <property type="entry name" value="Plug_dom"/>
</dbReference>
<feature type="domain" description="TonB-dependent receptor-like beta-barrel" evidence="16">
    <location>
        <begin position="312"/>
        <end position="736"/>
    </location>
</feature>
<dbReference type="InterPro" id="IPR000531">
    <property type="entry name" value="Beta-barrel_TonB"/>
</dbReference>
<dbReference type="SUPFAM" id="SSF56935">
    <property type="entry name" value="Porins"/>
    <property type="match status" value="1"/>
</dbReference>
<dbReference type="PANTHER" id="PTHR32552:SF68">
    <property type="entry name" value="FERRICHROME OUTER MEMBRANE TRANSPORTER_PHAGE RECEPTOR"/>
    <property type="match status" value="1"/>
</dbReference>
<proteinExistence type="inferred from homology"/>
<evidence type="ECO:0000256" key="4">
    <source>
        <dbReference type="ARBA" id="ARBA00022496"/>
    </source>
</evidence>
<dbReference type="InterPro" id="IPR039426">
    <property type="entry name" value="TonB-dep_rcpt-like"/>
</dbReference>
<dbReference type="RefSeq" id="WP_021169003.1">
    <property type="nucleotide sequence ID" value="NZ_CTRP01000003.1"/>
</dbReference>
<sequence length="767" mass="85632">MKKTKRMKGGVLTLAVVLSCCMSGIAVAEEAVKTVPAEETQTAAAEQQSDQAQEQETDQQAANKVDDKAVAATTVPQTANVPVAEVEVKAKKEKGLTIGQQPDAEGVNNYVITHSSAGSKSDIASKDLPQTITSIGQKVMQEQHITTFDQALANIAGVFPTETLDYWHNEGRYSIRGFGSGFDAPFYVNGMSDIDSTLSRWTGNIDRIEVLKGPASVLYGNGSPGGLINFVTKKPLPYLSYTIGTDYLSWGGRSQDIDMSIPLTEDKKWLSRTIIQNADYRSFQQGVKFKRFDGSFVVEGQPKPDITYTFEAGYHHHHGLDPANLTLPAIGTIYKPYGLIPYDALYVNPDVKGTYIARNFQARVDYKVNDIWTLHTALGYSKRTTYVNSEFVYNAYVNTSTHTIDKVGWTEKFGSTDTRAWETTANGKFKAWGVNHDLTLGYTWSYSTWANPWCNYNRNLGSVDIYNPVWPGLWKQGGWTSDDPDKEYRYGSYISDVVELSPKLKFSAGISFTKDKLNDEDYESISGRSWRSGFSYETSPGVVWFVGRSTYYEPLSNQTNTAGKTFHFKPETGDQVEGGVKVDLSNRASVTLSTYRINRNNRVYTLPPATDPKSYAQIGRQTSKGFDLDVSYVLSPGWNFLLAYSHCNAKITKDSYYTVGSRIPDIPSDTLRLWSTYEVQDGHWKGWGFGGGITHVGNRALSYSKSDGSLDGYTTLDGVIYYKTKNYRYSLNAYNLTNRKYWAYGGTNYVQAGTPLNFILRVERTFQ</sequence>
<evidence type="ECO:0000256" key="9">
    <source>
        <dbReference type="ARBA" id="ARBA00023077"/>
    </source>
</evidence>
<evidence type="ECO:0000313" key="19">
    <source>
        <dbReference type="Proteomes" id="UP000049855"/>
    </source>
</evidence>
<evidence type="ECO:0000256" key="2">
    <source>
        <dbReference type="ARBA" id="ARBA00022448"/>
    </source>
</evidence>
<dbReference type="GO" id="GO:0009279">
    <property type="term" value="C:cell outer membrane"/>
    <property type="evidence" value="ECO:0007669"/>
    <property type="project" value="UniProtKB-SubCell"/>
</dbReference>
<keyword evidence="18" id="KW-0675">Receptor</keyword>
<keyword evidence="10 12" id="KW-0472">Membrane</keyword>
<accession>A0A0U1KSM3</accession>
<evidence type="ECO:0000256" key="1">
    <source>
        <dbReference type="ARBA" id="ARBA00004571"/>
    </source>
</evidence>